<evidence type="ECO:0000256" key="4">
    <source>
        <dbReference type="ARBA" id="ARBA00022729"/>
    </source>
</evidence>
<evidence type="ECO:0000256" key="2">
    <source>
        <dbReference type="ARBA" id="ARBA00010790"/>
    </source>
</evidence>
<evidence type="ECO:0000313" key="12">
    <source>
        <dbReference type="Proteomes" id="UP001163850"/>
    </source>
</evidence>
<evidence type="ECO:0000256" key="6">
    <source>
        <dbReference type="ARBA" id="ARBA00023002"/>
    </source>
</evidence>
<accession>A0AA38Q3J9</accession>
<keyword evidence="5 8" id="KW-0274">FAD</keyword>
<dbReference type="InterPro" id="IPR012132">
    <property type="entry name" value="GMC_OxRdtase"/>
</dbReference>
<dbReference type="Proteomes" id="UP001163850">
    <property type="component" value="Unassembled WGS sequence"/>
</dbReference>
<name>A0AA38Q3J9_9AGAR</name>
<dbReference type="Gene3D" id="3.50.50.60">
    <property type="entry name" value="FAD/NAD(P)-binding domain"/>
    <property type="match status" value="1"/>
</dbReference>
<dbReference type="GO" id="GO:0016614">
    <property type="term" value="F:oxidoreductase activity, acting on CH-OH group of donors"/>
    <property type="evidence" value="ECO:0007669"/>
    <property type="project" value="InterPro"/>
</dbReference>
<keyword evidence="7" id="KW-0325">Glycoprotein</keyword>
<evidence type="ECO:0000256" key="7">
    <source>
        <dbReference type="ARBA" id="ARBA00023180"/>
    </source>
</evidence>
<dbReference type="SUPFAM" id="SSF51905">
    <property type="entry name" value="FAD/NAD(P)-binding domain"/>
    <property type="match status" value="1"/>
</dbReference>
<comment type="similarity">
    <text evidence="2 8">Belongs to the GMC oxidoreductase family.</text>
</comment>
<reference evidence="11" key="1">
    <citation type="submission" date="2022-08" db="EMBL/GenBank/DDBJ databases">
        <authorList>
            <consortium name="DOE Joint Genome Institute"/>
            <person name="Min B."/>
            <person name="Riley R."/>
            <person name="Sierra-Patev S."/>
            <person name="Naranjo-Ortiz M."/>
            <person name="Looney B."/>
            <person name="Konkel Z."/>
            <person name="Slot J.C."/>
            <person name="Sakamoto Y."/>
            <person name="Steenwyk J.L."/>
            <person name="Rokas A."/>
            <person name="Carro J."/>
            <person name="Camarero S."/>
            <person name="Ferreira P."/>
            <person name="Molpeceres G."/>
            <person name="Ruiz-Duenas F.J."/>
            <person name="Serrano A."/>
            <person name="Henrissat B."/>
            <person name="Drula E."/>
            <person name="Hughes K.W."/>
            <person name="Mata J.L."/>
            <person name="Ishikawa N.K."/>
            <person name="Vargas-Isla R."/>
            <person name="Ushijima S."/>
            <person name="Smith C.A."/>
            <person name="Ahrendt S."/>
            <person name="Andreopoulos W."/>
            <person name="He G."/>
            <person name="Labutti K."/>
            <person name="Lipzen A."/>
            <person name="Ng V."/>
            <person name="Sandor L."/>
            <person name="Barry K."/>
            <person name="Martinez A.T."/>
            <person name="Xiao Y."/>
            <person name="Gibbons J.G."/>
            <person name="Terashima K."/>
            <person name="Hibbett D.S."/>
            <person name="Grigoriev I.V."/>
        </authorList>
    </citation>
    <scope>NUCLEOTIDE SEQUENCE</scope>
    <source>
        <strain evidence="11">TFB7829</strain>
    </source>
</reference>
<protein>
    <recommendedName>
        <fullName evidence="9 10">Glucose-methanol-choline oxidoreductase N-terminal domain-containing protein</fullName>
    </recommendedName>
</protein>
<dbReference type="EMBL" id="MU801945">
    <property type="protein sequence ID" value="KAJ3986243.1"/>
    <property type="molecule type" value="Genomic_DNA"/>
</dbReference>
<dbReference type="SUPFAM" id="SSF54373">
    <property type="entry name" value="FAD-linked reductases, C-terminal domain"/>
    <property type="match status" value="1"/>
</dbReference>
<evidence type="ECO:0000259" key="9">
    <source>
        <dbReference type="PROSITE" id="PS00623"/>
    </source>
</evidence>
<feature type="domain" description="Glucose-methanol-choline oxidoreductase N-terminal" evidence="9">
    <location>
        <begin position="260"/>
        <end position="283"/>
    </location>
</feature>
<dbReference type="Gene3D" id="3.30.560.10">
    <property type="entry name" value="Glucose Oxidase, domain 3"/>
    <property type="match status" value="1"/>
</dbReference>
<dbReference type="InterPro" id="IPR036188">
    <property type="entry name" value="FAD/NAD-bd_sf"/>
</dbReference>
<dbReference type="GO" id="GO:0050660">
    <property type="term" value="F:flavin adenine dinucleotide binding"/>
    <property type="evidence" value="ECO:0007669"/>
    <property type="project" value="InterPro"/>
</dbReference>
<proteinExistence type="inferred from homology"/>
<evidence type="ECO:0000313" key="11">
    <source>
        <dbReference type="EMBL" id="KAJ3986243.1"/>
    </source>
</evidence>
<organism evidence="11 12">
    <name type="scientific">Lentinula detonsa</name>
    <dbReference type="NCBI Taxonomy" id="2804962"/>
    <lineage>
        <taxon>Eukaryota</taxon>
        <taxon>Fungi</taxon>
        <taxon>Dikarya</taxon>
        <taxon>Basidiomycota</taxon>
        <taxon>Agaricomycotina</taxon>
        <taxon>Agaricomycetes</taxon>
        <taxon>Agaricomycetidae</taxon>
        <taxon>Agaricales</taxon>
        <taxon>Marasmiineae</taxon>
        <taxon>Omphalotaceae</taxon>
        <taxon>Lentinula</taxon>
    </lineage>
</organism>
<evidence type="ECO:0000256" key="3">
    <source>
        <dbReference type="ARBA" id="ARBA00022630"/>
    </source>
</evidence>
<evidence type="ECO:0000256" key="5">
    <source>
        <dbReference type="ARBA" id="ARBA00022827"/>
    </source>
</evidence>
<comment type="caution">
    <text evidence="11">The sequence shown here is derived from an EMBL/GenBank/DDBJ whole genome shotgun (WGS) entry which is preliminary data.</text>
</comment>
<feature type="domain" description="Glucose-methanol-choline oxidoreductase N-terminal" evidence="10">
    <location>
        <begin position="452"/>
        <end position="466"/>
    </location>
</feature>
<dbReference type="Pfam" id="PF05199">
    <property type="entry name" value="GMC_oxred_C"/>
    <property type="match status" value="1"/>
</dbReference>
<gene>
    <name evidence="11" type="ORF">F5890DRAFT_1552466</name>
</gene>
<dbReference type="InterPro" id="IPR007867">
    <property type="entry name" value="GMC_OxRtase_C"/>
</dbReference>
<keyword evidence="3 8" id="KW-0285">Flavoprotein</keyword>
<evidence type="ECO:0000256" key="1">
    <source>
        <dbReference type="ARBA" id="ARBA00001974"/>
    </source>
</evidence>
<comment type="cofactor">
    <cofactor evidence="1">
        <name>FAD</name>
        <dbReference type="ChEBI" id="CHEBI:57692"/>
    </cofactor>
</comment>
<dbReference type="PANTHER" id="PTHR11552">
    <property type="entry name" value="GLUCOSE-METHANOL-CHOLINE GMC OXIDOREDUCTASE"/>
    <property type="match status" value="1"/>
</dbReference>
<dbReference type="PROSITE" id="PS00624">
    <property type="entry name" value="GMC_OXRED_2"/>
    <property type="match status" value="1"/>
</dbReference>
<sequence length="804" mass="88008">MKGTAHIIHHGIGPAAVANAITSSALANAGMPMDTGEETFAEHLANVAANSGRLRTRSAHSAQLLQKKRNRRSALLAADAAFSRAFKNRSTTLSSSNKARHSAYATALAVESPPEAHPTYATFALSSTSSFAGETRGSTGSSRRNLIRDGNQEVVEQLKQTCADSLTGLTVHVAELSLQSKEIDCGGTAGLTLASRLSEDSTWSVLVLEAGNAHLDSENHPLINRPGQFGMQIKNPEYDWGFKTVPQKFADNVEYTWSRGKGLGGTSAMNFSVWTFPPKEDIDNWEKLGNPGWNWSNYEKYSTRAITYTPVEQIDDPSLPTEAFEVWNSEKPYGDGPLHVAHPRRILDVDTLVNMGFPKSRAPYHGDSQGTYFALNNVHPTLHSRTYAATALQERALQRPNLSVLVGAEVTIILSSDSTKDEFEASGVEFLHGATDKQYRAFVRKEVILSAGSLKSPQILELSGIGKPSILAKLGVKVKVALEGVGENLQEHQFIGCTFASIILTVDTELKDDYAEDTYDLLLNSGQQAKHVDLYSKGQGIYMTGIVNMASFPLQRITSEAKALYDAEKSRIRQDIQEGKYPPGLAEQYELQLQYNQNDALDCELVSLSGSLSGPNLPRPGKKYYTIIGFLNHNFSRGSVHSSSNDPRHPPQMDPHYFEHDIDLQVFIKEVKYIRKLVSTAPLKDILSDDPDTMELNPGSDVQTDEQIASWLKQCLSTGWRKLYVVVLLISVDSGHGVDTVGTLSMLPKVQNGVVNSKLQVYGTKNIRVVDLSIVPLHIAAHTQATAYTIAEQAADIIKGLFVP</sequence>
<dbReference type="PANTHER" id="PTHR11552:SF201">
    <property type="entry name" value="GLUCOSE-METHANOL-CHOLINE OXIDOREDUCTASE N-TERMINAL DOMAIN-CONTAINING PROTEIN"/>
    <property type="match status" value="1"/>
</dbReference>
<keyword evidence="6" id="KW-0560">Oxidoreductase</keyword>
<evidence type="ECO:0000256" key="8">
    <source>
        <dbReference type="RuleBase" id="RU003968"/>
    </source>
</evidence>
<dbReference type="InterPro" id="IPR000172">
    <property type="entry name" value="GMC_OxRdtase_N"/>
</dbReference>
<dbReference type="PROSITE" id="PS00623">
    <property type="entry name" value="GMC_OXRED_1"/>
    <property type="match status" value="1"/>
</dbReference>
<evidence type="ECO:0000259" key="10">
    <source>
        <dbReference type="PROSITE" id="PS00624"/>
    </source>
</evidence>
<dbReference type="AlphaFoldDB" id="A0AA38Q3J9"/>
<keyword evidence="4" id="KW-0732">Signal</keyword>
<dbReference type="Pfam" id="PF00732">
    <property type="entry name" value="GMC_oxred_N"/>
    <property type="match status" value="1"/>
</dbReference>